<keyword evidence="1" id="KW-1133">Transmembrane helix</keyword>
<sequence>MLQDTGNNSNNANQIPNPYWNVWATLAFTILVFILFSALQSFFLVAYMFSQESMTISDALNPNSASGFGALLNNYAFNGDAISVSQIPAAIIGTALIFFIIAKRKTLSIKNYLEFYPPRLKYLLVFLGLMILGMMLMEGVNIWLDRPTPEFMTKVYLSATNLPLLWIAVGISAPFFEEILFRGFFFEGLRKSAFGTLGAVLLTSACWAIIHVQYGWFEIISIFLIGILLAIAKLKSKSLYVPIAMHMLMNLTASLGMELNL</sequence>
<feature type="domain" description="CAAX prenyl protease 2/Lysostaphin resistance protein A-like" evidence="2">
    <location>
        <begin position="161"/>
        <end position="251"/>
    </location>
</feature>
<evidence type="ECO:0000313" key="4">
    <source>
        <dbReference type="Proteomes" id="UP000294887"/>
    </source>
</evidence>
<dbReference type="AlphaFoldDB" id="A0A4V2P8V3"/>
<gene>
    <name evidence="3" type="ORF">EV695_1658</name>
</gene>
<dbReference type="InterPro" id="IPR052710">
    <property type="entry name" value="CAAX_protease"/>
</dbReference>
<dbReference type="GO" id="GO:0004175">
    <property type="term" value="F:endopeptidase activity"/>
    <property type="evidence" value="ECO:0007669"/>
    <property type="project" value="UniProtKB-ARBA"/>
</dbReference>
<evidence type="ECO:0000259" key="2">
    <source>
        <dbReference type="Pfam" id="PF02517"/>
    </source>
</evidence>
<feature type="transmembrane region" description="Helical" evidence="1">
    <location>
        <begin position="164"/>
        <end position="181"/>
    </location>
</feature>
<evidence type="ECO:0000313" key="3">
    <source>
        <dbReference type="EMBL" id="TCJ87155.1"/>
    </source>
</evidence>
<dbReference type="GO" id="GO:0080120">
    <property type="term" value="P:CAAX-box protein maturation"/>
    <property type="evidence" value="ECO:0007669"/>
    <property type="project" value="UniProtKB-ARBA"/>
</dbReference>
<keyword evidence="1" id="KW-0812">Transmembrane</keyword>
<dbReference type="PANTHER" id="PTHR36435">
    <property type="entry name" value="SLR1288 PROTEIN"/>
    <property type="match status" value="1"/>
</dbReference>
<proteinExistence type="predicted"/>
<keyword evidence="1" id="KW-0472">Membrane</keyword>
<evidence type="ECO:0000256" key="1">
    <source>
        <dbReference type="SAM" id="Phobius"/>
    </source>
</evidence>
<keyword evidence="4" id="KW-1185">Reference proteome</keyword>
<comment type="caution">
    <text evidence="3">The sequence shown here is derived from an EMBL/GenBank/DDBJ whole genome shotgun (WGS) entry which is preliminary data.</text>
</comment>
<dbReference type="Pfam" id="PF02517">
    <property type="entry name" value="Rce1-like"/>
    <property type="match status" value="1"/>
</dbReference>
<dbReference type="PANTHER" id="PTHR36435:SF1">
    <property type="entry name" value="CAAX AMINO TERMINAL PROTEASE FAMILY PROTEIN"/>
    <property type="match status" value="1"/>
</dbReference>
<feature type="transmembrane region" description="Helical" evidence="1">
    <location>
        <begin position="20"/>
        <end position="47"/>
    </location>
</feature>
<protein>
    <recommendedName>
        <fullName evidence="2">CAAX prenyl protease 2/Lysostaphin resistance protein A-like domain-containing protein</fullName>
    </recommendedName>
</protein>
<dbReference type="InterPro" id="IPR003675">
    <property type="entry name" value="Rce1/LyrA-like_dom"/>
</dbReference>
<feature type="transmembrane region" description="Helical" evidence="1">
    <location>
        <begin position="83"/>
        <end position="102"/>
    </location>
</feature>
<dbReference type="RefSeq" id="WP_131905457.1">
    <property type="nucleotide sequence ID" value="NZ_BAAAFU010000004.1"/>
</dbReference>
<organism evidence="3 4">
    <name type="scientific">Cocleimonas flava</name>
    <dbReference type="NCBI Taxonomy" id="634765"/>
    <lineage>
        <taxon>Bacteria</taxon>
        <taxon>Pseudomonadati</taxon>
        <taxon>Pseudomonadota</taxon>
        <taxon>Gammaproteobacteria</taxon>
        <taxon>Thiotrichales</taxon>
        <taxon>Thiotrichaceae</taxon>
        <taxon>Cocleimonas</taxon>
    </lineage>
</organism>
<feature type="transmembrane region" description="Helical" evidence="1">
    <location>
        <begin position="193"/>
        <end position="210"/>
    </location>
</feature>
<dbReference type="Proteomes" id="UP000294887">
    <property type="component" value="Unassembled WGS sequence"/>
</dbReference>
<reference evidence="3 4" key="1">
    <citation type="submission" date="2019-03" db="EMBL/GenBank/DDBJ databases">
        <title>Genomic Encyclopedia of Type Strains, Phase IV (KMG-IV): sequencing the most valuable type-strain genomes for metagenomic binning, comparative biology and taxonomic classification.</title>
        <authorList>
            <person name="Goeker M."/>
        </authorList>
    </citation>
    <scope>NUCLEOTIDE SEQUENCE [LARGE SCALE GENOMIC DNA]</scope>
    <source>
        <strain evidence="3 4">DSM 24830</strain>
    </source>
</reference>
<dbReference type="EMBL" id="SMFQ01000003">
    <property type="protein sequence ID" value="TCJ87155.1"/>
    <property type="molecule type" value="Genomic_DNA"/>
</dbReference>
<feature type="transmembrane region" description="Helical" evidence="1">
    <location>
        <begin position="122"/>
        <end position="144"/>
    </location>
</feature>
<accession>A0A4V2P8V3</accession>
<name>A0A4V2P8V3_9GAMM</name>
<feature type="transmembrane region" description="Helical" evidence="1">
    <location>
        <begin position="216"/>
        <end position="232"/>
    </location>
</feature>